<sequence length="122" mass="14376">MARVMTKALLLVMMILVVMMINIVPETKGTDFKLDHTWKQLWTLLQSITKCSSQTLTVAKRKTLHPVLFWILEPGGIKIVILLSWLNGEWAVTETKHNDWYDETKWWKVSFSEMKMRRIKVT</sequence>
<evidence type="ECO:0000256" key="1">
    <source>
        <dbReference type="SAM" id="SignalP"/>
    </source>
</evidence>
<name>A0AAV4CGX9_9GAST</name>
<evidence type="ECO:0000313" key="3">
    <source>
        <dbReference type="Proteomes" id="UP000735302"/>
    </source>
</evidence>
<dbReference type="AlphaFoldDB" id="A0AAV4CGX9"/>
<proteinExistence type="predicted"/>
<keyword evidence="3" id="KW-1185">Reference proteome</keyword>
<dbReference type="Proteomes" id="UP000735302">
    <property type="component" value="Unassembled WGS sequence"/>
</dbReference>
<gene>
    <name evidence="2" type="ORF">PoB_005704700</name>
</gene>
<dbReference type="EMBL" id="BLXT01006239">
    <property type="protein sequence ID" value="GFO30542.1"/>
    <property type="molecule type" value="Genomic_DNA"/>
</dbReference>
<keyword evidence="1" id="KW-0732">Signal</keyword>
<evidence type="ECO:0000313" key="2">
    <source>
        <dbReference type="EMBL" id="GFO30542.1"/>
    </source>
</evidence>
<reference evidence="2 3" key="1">
    <citation type="journal article" date="2021" name="Elife">
        <title>Chloroplast acquisition without the gene transfer in kleptoplastic sea slugs, Plakobranchus ocellatus.</title>
        <authorList>
            <person name="Maeda T."/>
            <person name="Takahashi S."/>
            <person name="Yoshida T."/>
            <person name="Shimamura S."/>
            <person name="Takaki Y."/>
            <person name="Nagai Y."/>
            <person name="Toyoda A."/>
            <person name="Suzuki Y."/>
            <person name="Arimoto A."/>
            <person name="Ishii H."/>
            <person name="Satoh N."/>
            <person name="Nishiyama T."/>
            <person name="Hasebe M."/>
            <person name="Maruyama T."/>
            <person name="Minagawa J."/>
            <person name="Obokata J."/>
            <person name="Shigenobu S."/>
        </authorList>
    </citation>
    <scope>NUCLEOTIDE SEQUENCE [LARGE SCALE GENOMIC DNA]</scope>
</reference>
<feature type="chain" id="PRO_5043696936" evidence="1">
    <location>
        <begin position="30"/>
        <end position="122"/>
    </location>
</feature>
<organism evidence="2 3">
    <name type="scientific">Plakobranchus ocellatus</name>
    <dbReference type="NCBI Taxonomy" id="259542"/>
    <lineage>
        <taxon>Eukaryota</taxon>
        <taxon>Metazoa</taxon>
        <taxon>Spiralia</taxon>
        <taxon>Lophotrochozoa</taxon>
        <taxon>Mollusca</taxon>
        <taxon>Gastropoda</taxon>
        <taxon>Heterobranchia</taxon>
        <taxon>Euthyneura</taxon>
        <taxon>Panpulmonata</taxon>
        <taxon>Sacoglossa</taxon>
        <taxon>Placobranchoidea</taxon>
        <taxon>Plakobranchidae</taxon>
        <taxon>Plakobranchus</taxon>
    </lineage>
</organism>
<feature type="signal peptide" evidence="1">
    <location>
        <begin position="1"/>
        <end position="29"/>
    </location>
</feature>
<accession>A0AAV4CGX9</accession>
<comment type="caution">
    <text evidence="2">The sequence shown here is derived from an EMBL/GenBank/DDBJ whole genome shotgun (WGS) entry which is preliminary data.</text>
</comment>
<protein>
    <submittedName>
        <fullName evidence="2">Uncharacterized protein</fullName>
    </submittedName>
</protein>